<dbReference type="SUPFAM" id="SSF51556">
    <property type="entry name" value="Metallo-dependent hydrolases"/>
    <property type="match status" value="1"/>
</dbReference>
<protein>
    <submittedName>
        <fullName evidence="2">Amidohydrolase family protein</fullName>
    </submittedName>
</protein>
<dbReference type="PANTHER" id="PTHR35563">
    <property type="entry name" value="BARREL METAL-DEPENDENT HYDROLASE, PUTATIVE (AFU_ORTHOLOGUE AFUA_1G16240)-RELATED"/>
    <property type="match status" value="1"/>
</dbReference>
<dbReference type="EMBL" id="JAKLTY010000014">
    <property type="protein sequence ID" value="MCG2629471.1"/>
    <property type="molecule type" value="Genomic_DNA"/>
</dbReference>
<name>A0A9X1RCL9_9BRAD</name>
<dbReference type="Pfam" id="PF04909">
    <property type="entry name" value="Amidohydro_2"/>
    <property type="match status" value="1"/>
</dbReference>
<evidence type="ECO:0000259" key="1">
    <source>
        <dbReference type="Pfam" id="PF04909"/>
    </source>
</evidence>
<dbReference type="InterPro" id="IPR006680">
    <property type="entry name" value="Amidohydro-rel"/>
</dbReference>
<dbReference type="PANTHER" id="PTHR35563:SF2">
    <property type="entry name" value="BARREL METAL-DEPENDENT HYDROLASE, PUTATIVE (AFU_ORTHOLOGUE AFUA_1G16240)-RELATED"/>
    <property type="match status" value="1"/>
</dbReference>
<gene>
    <name evidence="3" type="ORF">L6637_28940</name>
    <name evidence="2" type="ORF">L6654_22885</name>
</gene>
<dbReference type="GO" id="GO:0016787">
    <property type="term" value="F:hydrolase activity"/>
    <property type="evidence" value="ECO:0007669"/>
    <property type="project" value="InterPro"/>
</dbReference>
<sequence>MPGRTDTHFHVFGPEARYPYRTELTYAPPAATPAAYMALAERLGIDRAVIVQASVYGSDNSRQLDAMREIAGVETRAVVVVDPDVSDEELDELHHKGARGVRFIATRPGSLPLAQLERIASRIRRWGWHVALMLDGRSIVALEDRLQKLPCPFVIDHLADPDAQKGTEQPAFQALLRLLRSGNCWTKISAPYHMNTAAPAYDELEPLVEALLAEAPDRLLWATDWPHAATHGPTPDATDLLSALYSWCDETVLTKIMVRNPAALYGFG</sequence>
<dbReference type="InterPro" id="IPR052358">
    <property type="entry name" value="Aro_Compnd_Degr_Hydrolases"/>
</dbReference>
<accession>A0A9X1RCL9</accession>
<comment type="caution">
    <text evidence="2">The sequence shown here is derived from an EMBL/GenBank/DDBJ whole genome shotgun (WGS) entry which is preliminary data.</text>
</comment>
<evidence type="ECO:0000313" key="5">
    <source>
        <dbReference type="Proteomes" id="UP001139054"/>
    </source>
</evidence>
<dbReference type="InterPro" id="IPR032466">
    <property type="entry name" value="Metal_Hydrolase"/>
</dbReference>
<dbReference type="RefSeq" id="WP_164935742.1">
    <property type="nucleotide sequence ID" value="NZ_JAKLTZ010000020.1"/>
</dbReference>
<dbReference type="Gene3D" id="3.20.20.140">
    <property type="entry name" value="Metal-dependent hydrolases"/>
    <property type="match status" value="1"/>
</dbReference>
<evidence type="ECO:0000313" key="2">
    <source>
        <dbReference type="EMBL" id="MCG2629471.1"/>
    </source>
</evidence>
<organism evidence="2 5">
    <name type="scientific">Bradyrhizobium zhengyangense</name>
    <dbReference type="NCBI Taxonomy" id="2911009"/>
    <lineage>
        <taxon>Bacteria</taxon>
        <taxon>Pseudomonadati</taxon>
        <taxon>Pseudomonadota</taxon>
        <taxon>Alphaproteobacteria</taxon>
        <taxon>Hyphomicrobiales</taxon>
        <taxon>Nitrobacteraceae</taxon>
        <taxon>Bradyrhizobium</taxon>
    </lineage>
</organism>
<proteinExistence type="predicted"/>
<dbReference type="Proteomes" id="UP001139054">
    <property type="component" value="Unassembled WGS sequence"/>
</dbReference>
<reference evidence="2" key="1">
    <citation type="submission" date="2022-01" db="EMBL/GenBank/DDBJ databases">
        <title>Genome sequnece data of strain Bradyrhizobium sp. nov.</title>
        <authorList>
            <person name="Zhang J."/>
        </authorList>
    </citation>
    <scope>NUCLEOTIDE SEQUENCE</scope>
    <source>
        <strain evidence="3">WYCCWR 12774</strain>
        <strain evidence="2">WYCCWR 13023</strain>
    </source>
</reference>
<keyword evidence="4" id="KW-1185">Reference proteome</keyword>
<evidence type="ECO:0000313" key="3">
    <source>
        <dbReference type="EMBL" id="MCG2670985.1"/>
    </source>
</evidence>
<evidence type="ECO:0000313" key="4">
    <source>
        <dbReference type="Proteomes" id="UP001139012"/>
    </source>
</evidence>
<feature type="domain" description="Amidohydrolase-related" evidence="1">
    <location>
        <begin position="6"/>
        <end position="267"/>
    </location>
</feature>
<dbReference type="Proteomes" id="UP001139012">
    <property type="component" value="Unassembled WGS sequence"/>
</dbReference>
<dbReference type="AlphaFoldDB" id="A0A9X1RCL9"/>
<dbReference type="EMBL" id="JAKLUA010000011">
    <property type="protein sequence ID" value="MCG2670985.1"/>
    <property type="molecule type" value="Genomic_DNA"/>
</dbReference>